<dbReference type="Proteomes" id="UP000248882">
    <property type="component" value="Unassembled WGS sequence"/>
</dbReference>
<proteinExistence type="predicted"/>
<evidence type="ECO:0000313" key="2">
    <source>
        <dbReference type="Proteomes" id="UP000248882"/>
    </source>
</evidence>
<name>A0A2W7RCK1_9BACT</name>
<sequence length="45" mass="5418">MLIKYIDSDYQGNNDNLKSPLYLYQSFNQLKNWYPSYSAVYLKAF</sequence>
<protein>
    <submittedName>
        <fullName evidence="1">Uncharacterized protein</fullName>
    </submittedName>
</protein>
<keyword evidence="2" id="KW-1185">Reference proteome</keyword>
<dbReference type="AlphaFoldDB" id="A0A2W7RCK1"/>
<evidence type="ECO:0000313" key="1">
    <source>
        <dbReference type="EMBL" id="PZX57831.1"/>
    </source>
</evidence>
<reference evidence="1 2" key="1">
    <citation type="submission" date="2018-06" db="EMBL/GenBank/DDBJ databases">
        <title>Genomic Encyclopedia of Archaeal and Bacterial Type Strains, Phase II (KMG-II): from individual species to whole genera.</title>
        <authorList>
            <person name="Goeker M."/>
        </authorList>
    </citation>
    <scope>NUCLEOTIDE SEQUENCE [LARGE SCALE GENOMIC DNA]</scope>
    <source>
        <strain evidence="1 2">DSM 19830</strain>
    </source>
</reference>
<organism evidence="1 2">
    <name type="scientific">Algoriphagus chordae</name>
    <dbReference type="NCBI Taxonomy" id="237019"/>
    <lineage>
        <taxon>Bacteria</taxon>
        <taxon>Pseudomonadati</taxon>
        <taxon>Bacteroidota</taxon>
        <taxon>Cytophagia</taxon>
        <taxon>Cytophagales</taxon>
        <taxon>Cyclobacteriaceae</taxon>
        <taxon>Algoriphagus</taxon>
    </lineage>
</organism>
<gene>
    <name evidence="1" type="ORF">LV85_00012</name>
</gene>
<comment type="caution">
    <text evidence="1">The sequence shown here is derived from an EMBL/GenBank/DDBJ whole genome shotgun (WGS) entry which is preliminary data.</text>
</comment>
<accession>A0A2W7RCK1</accession>
<dbReference type="EMBL" id="QKZT01000001">
    <property type="protein sequence ID" value="PZX57831.1"/>
    <property type="molecule type" value="Genomic_DNA"/>
</dbReference>